<sequence length="272" mass="27979">MTVFELLDRRLLAALRFVDAVGAPVTSPVEARAEGLDPRSLRWSRKRDGALLLLRAPGLEEHAAAFDVLPGAPAVGAEILTLDLRPVDPALAPRRAALALPRDPDPEAGESLLSPAEIRLLPGQRARAEGLEAALLVAVRHVDGRAVEGAVVRVRPGGPHAEALGITGPAGEALVRLAGLPIASPGPGATVLADLEVDVDAAIDGPGVRLHAPGEIAAARAAFAARRTGFPDPDAILAALLIADPAIETTPTATVELRPGRLATAALTWTPA</sequence>
<dbReference type="Proteomes" id="UP000199377">
    <property type="component" value="Unassembled WGS sequence"/>
</dbReference>
<proteinExistence type="predicted"/>
<evidence type="ECO:0000313" key="2">
    <source>
        <dbReference type="Proteomes" id="UP000199377"/>
    </source>
</evidence>
<dbReference type="RefSeq" id="WP_092860768.1">
    <property type="nucleotide sequence ID" value="NZ_FOQH01000006.1"/>
</dbReference>
<dbReference type="EMBL" id="FOQH01000006">
    <property type="protein sequence ID" value="SFI42305.1"/>
    <property type="molecule type" value="Genomic_DNA"/>
</dbReference>
<keyword evidence="2" id="KW-1185">Reference proteome</keyword>
<accession>A0A1I3I2Q9</accession>
<name>A0A1I3I2Q9_9RHOB</name>
<organism evidence="1 2">
    <name type="scientific">Albimonas pacifica</name>
    <dbReference type="NCBI Taxonomy" id="1114924"/>
    <lineage>
        <taxon>Bacteria</taxon>
        <taxon>Pseudomonadati</taxon>
        <taxon>Pseudomonadota</taxon>
        <taxon>Alphaproteobacteria</taxon>
        <taxon>Rhodobacterales</taxon>
        <taxon>Paracoccaceae</taxon>
        <taxon>Albimonas</taxon>
    </lineage>
</organism>
<evidence type="ECO:0000313" key="1">
    <source>
        <dbReference type="EMBL" id="SFI42305.1"/>
    </source>
</evidence>
<dbReference type="STRING" id="1114924.SAMN05216258_106313"/>
<reference evidence="1 2" key="1">
    <citation type="submission" date="2016-10" db="EMBL/GenBank/DDBJ databases">
        <authorList>
            <person name="de Groot N.N."/>
        </authorList>
    </citation>
    <scope>NUCLEOTIDE SEQUENCE [LARGE SCALE GENOMIC DNA]</scope>
    <source>
        <strain evidence="1 2">CGMCC 1.11030</strain>
    </source>
</reference>
<dbReference type="AlphaFoldDB" id="A0A1I3I2Q9"/>
<protein>
    <submittedName>
        <fullName evidence="1">Uncharacterized protein</fullName>
    </submittedName>
</protein>
<gene>
    <name evidence="1" type="ORF">SAMN05216258_106313</name>
</gene>